<feature type="transmembrane region" description="Helical" evidence="6">
    <location>
        <begin position="26"/>
        <end position="50"/>
    </location>
</feature>
<keyword evidence="4 6" id="KW-0472">Membrane</keyword>
<keyword evidence="9" id="KW-1185">Reference proteome</keyword>
<gene>
    <name evidence="8" type="ORF">BN2156_05718</name>
</gene>
<feature type="region of interest" description="Disordered" evidence="5">
    <location>
        <begin position="412"/>
        <end position="471"/>
    </location>
</feature>
<dbReference type="InterPro" id="IPR020846">
    <property type="entry name" value="MFS_dom"/>
</dbReference>
<feature type="transmembrane region" description="Helical" evidence="6">
    <location>
        <begin position="150"/>
        <end position="172"/>
    </location>
</feature>
<feature type="transmembrane region" description="Helical" evidence="6">
    <location>
        <begin position="178"/>
        <end position="199"/>
    </location>
</feature>
<evidence type="ECO:0000313" key="8">
    <source>
        <dbReference type="EMBL" id="CRZ18806.1"/>
    </source>
</evidence>
<dbReference type="OrthoDB" id="9781469at2"/>
<dbReference type="PANTHER" id="PTHR42718">
    <property type="entry name" value="MAJOR FACILITATOR SUPERFAMILY MULTIDRUG TRANSPORTER MFSC"/>
    <property type="match status" value="1"/>
</dbReference>
<feature type="transmembrane region" description="Helical" evidence="6">
    <location>
        <begin position="56"/>
        <end position="79"/>
    </location>
</feature>
<keyword evidence="3 6" id="KW-1133">Transmembrane helix</keyword>
<feature type="transmembrane region" description="Helical" evidence="6">
    <location>
        <begin position="211"/>
        <end position="229"/>
    </location>
</feature>
<dbReference type="Proteomes" id="UP000199147">
    <property type="component" value="Unassembled WGS sequence"/>
</dbReference>
<sequence length="471" mass="47645">MTSIPQLSDSAQPVAAISPRTDWRPLLACCAATFLLLAYTTVVTVSVAGIADDLGAGFAVAQWIIDVYTLVLAALVLAMGTLGDRLGHRRLFLIGLAALAAASVACALAGSGALLVGARAAQGVGGAALFATAVPLLTQCYAGRARAVSFAVWGACAGAGSTVGTIAGGAVIEFVGWRWLFVGALPVCLIALVAGFISLPRESHRGGPIDLAGTLLITTAMTGVTFAMINAGEHGWASVGTISGVLVGLGSAAAFVPSQRRAAHPVLPAGLFATRGFTAVLIAGFSYYFAAFAALPVLSRWLQTTEAMRPLQAALVLTIQLVAFIAVTLLFSARLHDAPRSWVLGGGTVLTGLACLSGAALAARPEWTTLIAALAITGIGAGIVSPVLPAVGAIATFSDRDDTAVLACESHAPSGSRCAAPSPSHPTPGRTFPHPAWSRLSSPPGASHSAAERSASPCSAPPKSHESPSYE</sequence>
<dbReference type="SUPFAM" id="SSF103473">
    <property type="entry name" value="MFS general substrate transporter"/>
    <property type="match status" value="1"/>
</dbReference>
<evidence type="ECO:0000256" key="5">
    <source>
        <dbReference type="SAM" id="MobiDB-lite"/>
    </source>
</evidence>
<feature type="transmembrane region" description="Helical" evidence="6">
    <location>
        <begin position="235"/>
        <end position="256"/>
    </location>
</feature>
<feature type="transmembrane region" description="Helical" evidence="6">
    <location>
        <begin position="343"/>
        <end position="363"/>
    </location>
</feature>
<dbReference type="AlphaFoldDB" id="A0A0H5RY95"/>
<dbReference type="GO" id="GO:0005886">
    <property type="term" value="C:plasma membrane"/>
    <property type="evidence" value="ECO:0007669"/>
    <property type="project" value="UniProtKB-SubCell"/>
</dbReference>
<name>A0A0H5RY95_9MYCO</name>
<evidence type="ECO:0000256" key="3">
    <source>
        <dbReference type="ARBA" id="ARBA00022989"/>
    </source>
</evidence>
<accession>A0A0H5RY95</accession>
<feature type="transmembrane region" description="Helical" evidence="6">
    <location>
        <begin position="120"/>
        <end position="138"/>
    </location>
</feature>
<dbReference type="EMBL" id="CWKH01000003">
    <property type="protein sequence ID" value="CRZ18806.1"/>
    <property type="molecule type" value="Genomic_DNA"/>
</dbReference>
<organism evidence="8 9">
    <name type="scientific">Mycolicibacterium neworleansense</name>
    <dbReference type="NCBI Taxonomy" id="146018"/>
    <lineage>
        <taxon>Bacteria</taxon>
        <taxon>Bacillati</taxon>
        <taxon>Actinomycetota</taxon>
        <taxon>Actinomycetes</taxon>
        <taxon>Mycobacteriales</taxon>
        <taxon>Mycobacteriaceae</taxon>
        <taxon>Mycolicibacterium</taxon>
    </lineage>
</organism>
<dbReference type="RefSeq" id="WP_090518267.1">
    <property type="nucleotide sequence ID" value="NZ_CWKH01000003.1"/>
</dbReference>
<evidence type="ECO:0000259" key="7">
    <source>
        <dbReference type="PROSITE" id="PS50850"/>
    </source>
</evidence>
<dbReference type="Pfam" id="PF07690">
    <property type="entry name" value="MFS_1"/>
    <property type="match status" value="1"/>
</dbReference>
<dbReference type="PROSITE" id="PS50850">
    <property type="entry name" value="MFS"/>
    <property type="match status" value="1"/>
</dbReference>
<feature type="transmembrane region" description="Helical" evidence="6">
    <location>
        <begin position="311"/>
        <end position="331"/>
    </location>
</feature>
<feature type="transmembrane region" description="Helical" evidence="6">
    <location>
        <begin position="91"/>
        <end position="114"/>
    </location>
</feature>
<evidence type="ECO:0000313" key="9">
    <source>
        <dbReference type="Proteomes" id="UP000199147"/>
    </source>
</evidence>
<evidence type="ECO:0000256" key="2">
    <source>
        <dbReference type="ARBA" id="ARBA00022692"/>
    </source>
</evidence>
<dbReference type="PRINTS" id="PR01036">
    <property type="entry name" value="TCRTETB"/>
</dbReference>
<dbReference type="PANTHER" id="PTHR42718:SF49">
    <property type="entry name" value="EXPORT PROTEIN"/>
    <property type="match status" value="1"/>
</dbReference>
<feature type="transmembrane region" description="Helical" evidence="6">
    <location>
        <begin position="369"/>
        <end position="391"/>
    </location>
</feature>
<dbReference type="Gene3D" id="1.20.1720.10">
    <property type="entry name" value="Multidrug resistance protein D"/>
    <property type="match status" value="1"/>
</dbReference>
<feature type="transmembrane region" description="Helical" evidence="6">
    <location>
        <begin position="277"/>
        <end position="299"/>
    </location>
</feature>
<dbReference type="InterPro" id="IPR036259">
    <property type="entry name" value="MFS_trans_sf"/>
</dbReference>
<dbReference type="GO" id="GO:0022857">
    <property type="term" value="F:transmembrane transporter activity"/>
    <property type="evidence" value="ECO:0007669"/>
    <property type="project" value="InterPro"/>
</dbReference>
<dbReference type="STRING" id="146018.BN2156_05718"/>
<evidence type="ECO:0000256" key="6">
    <source>
        <dbReference type="SAM" id="Phobius"/>
    </source>
</evidence>
<dbReference type="InterPro" id="IPR011701">
    <property type="entry name" value="MFS"/>
</dbReference>
<reference evidence="9" key="1">
    <citation type="submission" date="2015-07" db="EMBL/GenBank/DDBJ databases">
        <authorList>
            <person name="Urmite Genomes"/>
        </authorList>
    </citation>
    <scope>NUCLEOTIDE SEQUENCE [LARGE SCALE GENOMIC DNA]</scope>
    <source>
        <strain evidence="9">type strain: ATCC 49404</strain>
    </source>
</reference>
<comment type="subcellular location">
    <subcellularLocation>
        <location evidence="1">Cell membrane</location>
        <topology evidence="1">Multi-pass membrane protein</topology>
    </subcellularLocation>
</comment>
<protein>
    <submittedName>
        <fullName evidence="8">EmrB/QacA family drug resistance transporter</fullName>
    </submittedName>
</protein>
<proteinExistence type="predicted"/>
<dbReference type="Gene3D" id="1.20.1250.20">
    <property type="entry name" value="MFS general substrate transporter like domains"/>
    <property type="match status" value="1"/>
</dbReference>
<evidence type="ECO:0000256" key="4">
    <source>
        <dbReference type="ARBA" id="ARBA00023136"/>
    </source>
</evidence>
<keyword evidence="2 6" id="KW-0812">Transmembrane</keyword>
<feature type="domain" description="Major facilitator superfamily (MFS) profile" evidence="7">
    <location>
        <begin position="25"/>
        <end position="471"/>
    </location>
</feature>
<evidence type="ECO:0000256" key="1">
    <source>
        <dbReference type="ARBA" id="ARBA00004651"/>
    </source>
</evidence>